<evidence type="ECO:0000313" key="1">
    <source>
        <dbReference type="EMBL" id="KAJ7609076.1"/>
    </source>
</evidence>
<organism evidence="1 2">
    <name type="scientific">Roridomyces roridus</name>
    <dbReference type="NCBI Taxonomy" id="1738132"/>
    <lineage>
        <taxon>Eukaryota</taxon>
        <taxon>Fungi</taxon>
        <taxon>Dikarya</taxon>
        <taxon>Basidiomycota</taxon>
        <taxon>Agaricomycotina</taxon>
        <taxon>Agaricomycetes</taxon>
        <taxon>Agaricomycetidae</taxon>
        <taxon>Agaricales</taxon>
        <taxon>Marasmiineae</taxon>
        <taxon>Mycenaceae</taxon>
        <taxon>Roridomyces</taxon>
    </lineage>
</organism>
<name>A0AAD7B3M1_9AGAR</name>
<dbReference type="Proteomes" id="UP001221142">
    <property type="component" value="Unassembled WGS sequence"/>
</dbReference>
<evidence type="ECO:0000313" key="2">
    <source>
        <dbReference type="Proteomes" id="UP001221142"/>
    </source>
</evidence>
<protein>
    <recommendedName>
        <fullName evidence="3">F-box domain-containing protein</fullName>
    </recommendedName>
</protein>
<dbReference type="EMBL" id="JARKIF010000042">
    <property type="protein sequence ID" value="KAJ7609076.1"/>
    <property type="molecule type" value="Genomic_DNA"/>
</dbReference>
<evidence type="ECO:0008006" key="3">
    <source>
        <dbReference type="Google" id="ProtNLM"/>
    </source>
</evidence>
<feature type="non-terminal residue" evidence="1">
    <location>
        <position position="1"/>
    </location>
</feature>
<proteinExistence type="predicted"/>
<accession>A0AAD7B3M1</accession>
<dbReference type="AlphaFoldDB" id="A0AAD7B3M1"/>
<comment type="caution">
    <text evidence="1">The sequence shown here is derived from an EMBL/GenBank/DDBJ whole genome shotgun (WGS) entry which is preliminary data.</text>
</comment>
<keyword evidence="2" id="KW-1185">Reference proteome</keyword>
<feature type="non-terminal residue" evidence="1">
    <location>
        <position position="116"/>
    </location>
</feature>
<sequence>SNDPPQSAELAFIQTVALDTAARLTCFDDEISRLRQRLDYLESQRAQLSQYSHQNAAILSPLRRMPPEVVVQIFLRTLPSFYESNGDASDARGSPWTLAQVSGRWREISLSTASLW</sequence>
<gene>
    <name evidence="1" type="ORF">FB45DRAFT_712546</name>
</gene>
<reference evidence="1" key="1">
    <citation type="submission" date="2023-03" db="EMBL/GenBank/DDBJ databases">
        <title>Massive genome expansion in bonnet fungi (Mycena s.s.) driven by repeated elements and novel gene families across ecological guilds.</title>
        <authorList>
            <consortium name="Lawrence Berkeley National Laboratory"/>
            <person name="Harder C.B."/>
            <person name="Miyauchi S."/>
            <person name="Viragh M."/>
            <person name="Kuo A."/>
            <person name="Thoen E."/>
            <person name="Andreopoulos B."/>
            <person name="Lu D."/>
            <person name="Skrede I."/>
            <person name="Drula E."/>
            <person name="Henrissat B."/>
            <person name="Morin E."/>
            <person name="Kohler A."/>
            <person name="Barry K."/>
            <person name="LaButti K."/>
            <person name="Morin E."/>
            <person name="Salamov A."/>
            <person name="Lipzen A."/>
            <person name="Mereny Z."/>
            <person name="Hegedus B."/>
            <person name="Baldrian P."/>
            <person name="Stursova M."/>
            <person name="Weitz H."/>
            <person name="Taylor A."/>
            <person name="Grigoriev I.V."/>
            <person name="Nagy L.G."/>
            <person name="Martin F."/>
            <person name="Kauserud H."/>
        </authorList>
    </citation>
    <scope>NUCLEOTIDE SEQUENCE</scope>
    <source>
        <strain evidence="1">9284</strain>
    </source>
</reference>